<dbReference type="EMBL" id="CP165625">
    <property type="protein sequence ID" value="XDU96816.1"/>
    <property type="molecule type" value="Genomic_DNA"/>
</dbReference>
<name>A0AB39W663_9FLAO</name>
<keyword evidence="1" id="KW-0472">Membrane</keyword>
<feature type="transmembrane region" description="Helical" evidence="1">
    <location>
        <begin position="255"/>
        <end position="276"/>
    </location>
</feature>
<protein>
    <recommendedName>
        <fullName evidence="3">DUF4401 domain-containing protein</fullName>
    </recommendedName>
</protein>
<organism evidence="2">
    <name type="scientific">Flavobacterium sp. WC2409</name>
    <dbReference type="NCBI Taxonomy" id="3234139"/>
    <lineage>
        <taxon>Bacteria</taxon>
        <taxon>Pseudomonadati</taxon>
        <taxon>Bacteroidota</taxon>
        <taxon>Flavobacteriia</taxon>
        <taxon>Flavobacteriales</taxon>
        <taxon>Flavobacteriaceae</taxon>
        <taxon>Flavobacterium</taxon>
    </lineage>
</organism>
<feature type="transmembrane region" description="Helical" evidence="1">
    <location>
        <begin position="179"/>
        <end position="198"/>
    </location>
</feature>
<keyword evidence="1" id="KW-0812">Transmembrane</keyword>
<proteinExistence type="predicted"/>
<dbReference type="RefSeq" id="WP_369753873.1">
    <property type="nucleotide sequence ID" value="NZ_CP165625.1"/>
</dbReference>
<feature type="transmembrane region" description="Helical" evidence="1">
    <location>
        <begin position="283"/>
        <end position="303"/>
    </location>
</feature>
<evidence type="ECO:0008006" key="3">
    <source>
        <dbReference type="Google" id="ProtNLM"/>
    </source>
</evidence>
<gene>
    <name evidence="2" type="ORF">AB3G34_06770</name>
</gene>
<feature type="transmembrane region" description="Helical" evidence="1">
    <location>
        <begin position="82"/>
        <end position="100"/>
    </location>
</feature>
<feature type="transmembrane region" description="Helical" evidence="1">
    <location>
        <begin position="153"/>
        <end position="173"/>
    </location>
</feature>
<accession>A0AB39W663</accession>
<sequence>MMIQYDKTELENVSLVEEAHSLKNAGFISKEQYNLIVKELIILKSNTNILVRIGFFILGSFLYSSICGFISLILLQALTENYKVLLFIYTIIGFVGTEILTKQKYYGHGLDDAFLIGSQLTLAIAIGISTNGNGLVIASILTITSLLSYLRYLHLSMAFLFCIAGTSTLVYTLFEFGAIGKTILPFVMMLFSAGIYLYSKKVLENLKTFYYYKGIQLAYSFSLILFYLSGNYLVVRELSVALLGAGIAPNSDIPFAFLFYAFTFIVPIGYVVYSLLIKVRIMLWIGLVALCFSFYTIRFYYAILPIETVLTIGGLVLFAFTYFSIKKLKNNTTGITFQPDRFSTKNAFMNAEALITSQLGLKPEINQESNIEFGGGGFSGGGSSGNF</sequence>
<reference evidence="2" key="1">
    <citation type="submission" date="2024-07" db="EMBL/GenBank/DDBJ databases">
        <authorList>
            <person name="Biller S.J."/>
        </authorList>
    </citation>
    <scope>NUCLEOTIDE SEQUENCE</scope>
    <source>
        <strain evidence="2">WC2409</strain>
    </source>
</reference>
<dbReference type="AlphaFoldDB" id="A0AB39W663"/>
<keyword evidence="1" id="KW-1133">Transmembrane helix</keyword>
<evidence type="ECO:0000256" key="1">
    <source>
        <dbReference type="SAM" id="Phobius"/>
    </source>
</evidence>
<evidence type="ECO:0000313" key="2">
    <source>
        <dbReference type="EMBL" id="XDU96816.1"/>
    </source>
</evidence>
<feature type="transmembrane region" description="Helical" evidence="1">
    <location>
        <begin position="120"/>
        <end position="141"/>
    </location>
</feature>
<feature type="transmembrane region" description="Helical" evidence="1">
    <location>
        <begin position="309"/>
        <end position="325"/>
    </location>
</feature>
<feature type="transmembrane region" description="Helical" evidence="1">
    <location>
        <begin position="53"/>
        <end position="75"/>
    </location>
</feature>
<feature type="transmembrane region" description="Helical" evidence="1">
    <location>
        <begin position="210"/>
        <end position="235"/>
    </location>
</feature>